<evidence type="ECO:0000256" key="2">
    <source>
        <dbReference type="SAM" id="MobiDB-lite"/>
    </source>
</evidence>
<comment type="similarity">
    <text evidence="1">Belongs to the MT-A70-like family.</text>
</comment>
<dbReference type="GO" id="GO:0003676">
    <property type="term" value="F:nucleic acid binding"/>
    <property type="evidence" value="ECO:0007669"/>
    <property type="project" value="InterPro"/>
</dbReference>
<dbReference type="VEuPathDB" id="FungiDB:MYCTH_37752"/>
<dbReference type="PROSITE" id="PS00092">
    <property type="entry name" value="N6_MTASE"/>
    <property type="match status" value="1"/>
</dbReference>
<dbReference type="InterPro" id="IPR007757">
    <property type="entry name" value="MT-A70-like"/>
</dbReference>
<name>G2Q3W4_THET4</name>
<dbReference type="OMA" id="WWSWGDQ"/>
<dbReference type="InterPro" id="IPR029063">
    <property type="entry name" value="SAM-dependent_MTases_sf"/>
</dbReference>
<dbReference type="STRING" id="573729.G2Q3W4"/>
<dbReference type="RefSeq" id="XP_003660512.1">
    <property type="nucleotide sequence ID" value="XM_003660464.1"/>
</dbReference>
<evidence type="ECO:0000313" key="4">
    <source>
        <dbReference type="Proteomes" id="UP000007322"/>
    </source>
</evidence>
<accession>G2Q3W4</accession>
<sequence>MATSSVLWQNDRKTVILLDLVRSIEEAQIPSSELAANNGRPPATLRRLVSALPPASPFPTPEPKRGSSEPPTTSPSAQIADLMTQAAVESALEEIRASHEGLWCLPRVTSPFRSPSLSPTPQLPPAPRHHPNPNQHSLLHPRREPFDLILLDPPWPNRSAKRKRAGAGAYRPAPDLSSVRALLRQVPVASRLSPGGLVAVWVTNAARFADLLLGTGGGGGGRGLFSEWDVEPVGEWTWLKITAGGEPVVPVGSAWRKPWERLLIARKRTAAGEGGSRTGPVEGKVIAAVPDVHSRKPNLRGLFEELLPERYEALEVFARNLTAGWWAWGDEVLLFQRRECWVEGKWG</sequence>
<dbReference type="OrthoDB" id="61116at2759"/>
<dbReference type="InterPro" id="IPR002052">
    <property type="entry name" value="DNA_methylase_N6_adenine_CS"/>
</dbReference>
<dbReference type="SUPFAM" id="SSF53335">
    <property type="entry name" value="S-adenosyl-L-methionine-dependent methyltransferases"/>
    <property type="match status" value="1"/>
</dbReference>
<dbReference type="EMBL" id="CP003002">
    <property type="protein sequence ID" value="AEO55267.1"/>
    <property type="molecule type" value="Genomic_DNA"/>
</dbReference>
<gene>
    <name evidence="3" type="ORF">MYCTH_37752</name>
</gene>
<feature type="region of interest" description="Disordered" evidence="2">
    <location>
        <begin position="52"/>
        <end position="76"/>
    </location>
</feature>
<keyword evidence="4" id="KW-1185">Reference proteome</keyword>
<dbReference type="GO" id="GO:0005634">
    <property type="term" value="C:nucleus"/>
    <property type="evidence" value="ECO:0007669"/>
    <property type="project" value="TreeGrafter"/>
</dbReference>
<dbReference type="PANTHER" id="PTHR12829:SF4">
    <property type="entry name" value="N(6)-ADENINE-SPECIFIC METHYLTRANSFERASE METTL4"/>
    <property type="match status" value="1"/>
</dbReference>
<dbReference type="eggNOG" id="KOG2356">
    <property type="taxonomic scope" value="Eukaryota"/>
</dbReference>
<dbReference type="InParanoid" id="G2Q3W4"/>
<evidence type="ECO:0000313" key="3">
    <source>
        <dbReference type="EMBL" id="AEO55267.1"/>
    </source>
</evidence>
<dbReference type="Pfam" id="PF05063">
    <property type="entry name" value="MT-A70"/>
    <property type="match status" value="1"/>
</dbReference>
<evidence type="ECO:0000256" key="1">
    <source>
        <dbReference type="PROSITE-ProRule" id="PRU00489"/>
    </source>
</evidence>
<dbReference type="PANTHER" id="PTHR12829">
    <property type="entry name" value="N6-ADENOSINE-METHYLTRANSFERASE"/>
    <property type="match status" value="1"/>
</dbReference>
<dbReference type="GO" id="GO:0008168">
    <property type="term" value="F:methyltransferase activity"/>
    <property type="evidence" value="ECO:0007669"/>
    <property type="project" value="InterPro"/>
</dbReference>
<organism evidence="3 4">
    <name type="scientific">Thermothelomyces thermophilus (strain ATCC 42464 / BCRC 31852 / DSM 1799)</name>
    <name type="common">Sporotrichum thermophile</name>
    <dbReference type="NCBI Taxonomy" id="573729"/>
    <lineage>
        <taxon>Eukaryota</taxon>
        <taxon>Fungi</taxon>
        <taxon>Dikarya</taxon>
        <taxon>Ascomycota</taxon>
        <taxon>Pezizomycotina</taxon>
        <taxon>Sordariomycetes</taxon>
        <taxon>Sordariomycetidae</taxon>
        <taxon>Sordariales</taxon>
        <taxon>Chaetomiaceae</taxon>
        <taxon>Thermothelomyces</taxon>
    </lineage>
</organism>
<dbReference type="PROSITE" id="PS51143">
    <property type="entry name" value="MT_A70"/>
    <property type="match status" value="1"/>
</dbReference>
<protein>
    <recommendedName>
        <fullName evidence="5">MT-A70-like protein</fullName>
    </recommendedName>
</protein>
<reference evidence="3 4" key="1">
    <citation type="journal article" date="2011" name="Nat. Biotechnol.">
        <title>Comparative genomic analysis of the thermophilic biomass-degrading fungi Myceliophthora thermophila and Thielavia terrestris.</title>
        <authorList>
            <person name="Berka R.M."/>
            <person name="Grigoriev I.V."/>
            <person name="Otillar R."/>
            <person name="Salamov A."/>
            <person name="Grimwood J."/>
            <person name="Reid I."/>
            <person name="Ishmael N."/>
            <person name="John T."/>
            <person name="Darmond C."/>
            <person name="Moisan M.-C."/>
            <person name="Henrissat B."/>
            <person name="Coutinho P.M."/>
            <person name="Lombard V."/>
            <person name="Natvig D.O."/>
            <person name="Lindquist E."/>
            <person name="Schmutz J."/>
            <person name="Lucas S."/>
            <person name="Harris P."/>
            <person name="Powlowski J."/>
            <person name="Bellemare A."/>
            <person name="Taylor D."/>
            <person name="Butler G."/>
            <person name="de Vries R.P."/>
            <person name="Allijn I.E."/>
            <person name="van den Brink J."/>
            <person name="Ushinsky S."/>
            <person name="Storms R."/>
            <person name="Powell A.J."/>
            <person name="Paulsen I.T."/>
            <person name="Elbourne L.D.H."/>
            <person name="Baker S.E."/>
            <person name="Magnuson J."/>
            <person name="LaBoissiere S."/>
            <person name="Clutterbuck A.J."/>
            <person name="Martinez D."/>
            <person name="Wogulis M."/>
            <person name="de Leon A.L."/>
            <person name="Rey M.W."/>
            <person name="Tsang A."/>
        </authorList>
    </citation>
    <scope>NUCLEOTIDE SEQUENCE [LARGE SCALE GENOMIC DNA]</scope>
    <source>
        <strain evidence="4">ATCC 42464 / BCRC 31852 / DSM 1799</strain>
    </source>
</reference>
<dbReference type="AlphaFoldDB" id="G2Q3W4"/>
<dbReference type="KEGG" id="mtm:MYCTH_37752"/>
<dbReference type="GO" id="GO:0032259">
    <property type="term" value="P:methylation"/>
    <property type="evidence" value="ECO:0007669"/>
    <property type="project" value="InterPro"/>
</dbReference>
<proteinExistence type="inferred from homology"/>
<dbReference type="Proteomes" id="UP000007322">
    <property type="component" value="Chromosome 1"/>
</dbReference>
<evidence type="ECO:0008006" key="5">
    <source>
        <dbReference type="Google" id="ProtNLM"/>
    </source>
</evidence>
<feature type="region of interest" description="Disordered" evidence="2">
    <location>
        <begin position="114"/>
        <end position="140"/>
    </location>
</feature>
<dbReference type="GeneID" id="11508323"/>
<dbReference type="HOGENOM" id="CLU_027091_4_0_1"/>